<keyword evidence="9" id="KW-1185">Reference proteome</keyword>
<evidence type="ECO:0000256" key="5">
    <source>
        <dbReference type="ARBA" id="ARBA00022691"/>
    </source>
</evidence>
<dbReference type="InterPro" id="IPR000878">
    <property type="entry name" value="4pyrrol_Mease"/>
</dbReference>
<dbReference type="FunFam" id="3.40.1010.10:FF:000002">
    <property type="entry name" value="Ribosomal RNA small subunit methyltransferase I"/>
    <property type="match status" value="1"/>
</dbReference>
<dbReference type="Gene3D" id="3.40.1010.10">
    <property type="entry name" value="Cobalt-precorrin-4 Transmethylase, Domain 1"/>
    <property type="match status" value="1"/>
</dbReference>
<dbReference type="EC" id="2.1.1.198" evidence="6"/>
<name>A0A4P6YUZ4_9LACO</name>
<dbReference type="InterPro" id="IPR035996">
    <property type="entry name" value="4pyrrol_Methylase_sf"/>
</dbReference>
<dbReference type="HAMAP" id="MF_01877">
    <property type="entry name" value="16SrRNA_methyltr_I"/>
    <property type="match status" value="1"/>
</dbReference>
<reference evidence="9" key="1">
    <citation type="submission" date="2019-03" db="EMBL/GenBank/DDBJ databases">
        <title>Weissella sp. 26KH-42 Genome sequencing.</title>
        <authorList>
            <person name="Heo J."/>
            <person name="Kim S.-J."/>
            <person name="Kim J.-S."/>
            <person name="Hong S.-B."/>
            <person name="Kwon S.-W."/>
        </authorList>
    </citation>
    <scope>NUCLEOTIDE SEQUENCE [LARGE SCALE GENOMIC DNA]</scope>
    <source>
        <strain evidence="9">26KH-42</strain>
    </source>
</reference>
<keyword evidence="2 6" id="KW-0698">rRNA processing</keyword>
<protein>
    <recommendedName>
        <fullName evidence="6">Ribosomal RNA small subunit methyltransferase I</fullName>
        <ecNumber evidence="6">2.1.1.198</ecNumber>
    </recommendedName>
    <alternativeName>
        <fullName evidence="6">16S rRNA 2'-O-ribose C1402 methyltransferase</fullName>
    </alternativeName>
    <alternativeName>
        <fullName evidence="6">rRNA (cytidine-2'-O-)-methyltransferase RsmI</fullName>
    </alternativeName>
</protein>
<dbReference type="KEGG" id="wei:EQG49_08835"/>
<dbReference type="Gene3D" id="3.30.950.10">
    <property type="entry name" value="Methyltransferase, Cobalt-precorrin-4 Transmethylase, Domain 2"/>
    <property type="match status" value="1"/>
</dbReference>
<keyword evidence="3 6" id="KW-0489">Methyltransferase</keyword>
<evidence type="ECO:0000313" key="8">
    <source>
        <dbReference type="EMBL" id="QBO36571.1"/>
    </source>
</evidence>
<dbReference type="InterPro" id="IPR008189">
    <property type="entry name" value="rRNA_ssu_MeTfrase_I"/>
</dbReference>
<dbReference type="SUPFAM" id="SSF53790">
    <property type="entry name" value="Tetrapyrrole methylase"/>
    <property type="match status" value="1"/>
</dbReference>
<dbReference type="Pfam" id="PF00590">
    <property type="entry name" value="TP_methylase"/>
    <property type="match status" value="1"/>
</dbReference>
<evidence type="ECO:0000256" key="3">
    <source>
        <dbReference type="ARBA" id="ARBA00022603"/>
    </source>
</evidence>
<evidence type="ECO:0000256" key="2">
    <source>
        <dbReference type="ARBA" id="ARBA00022552"/>
    </source>
</evidence>
<dbReference type="PIRSF" id="PIRSF005917">
    <property type="entry name" value="MTase_YraL"/>
    <property type="match status" value="1"/>
</dbReference>
<feature type="domain" description="Tetrapyrrole methylase" evidence="7">
    <location>
        <begin position="14"/>
        <end position="214"/>
    </location>
</feature>
<sequence>MQTQSSFRQHTSGTLYLVPTPIGNLDDMTYRAIETLKTVDLIAAEDTRHTQQLLNHFEIQTKQISFHEHNTQARIPELLAKLQSGLNLAQVSDAGMPSISDPGTELVAAAAQVGIPVVPLPGPNAGLTALIASGLVPQPFYFYGFLGRKTSDQKEVLAEIGQREETTILYESPYRIRKTLAVVVDVLGADRPVVLARELTKRYEEFIRGTAQEVLAWAIENEPRGEFVMLLGGNPNPDKPAEKLITDDLPIAEYVQQLIDAGAKPNEAIKAVAKDRGVKKQQVYNIFHEIDTDSEGE</sequence>
<evidence type="ECO:0000259" key="7">
    <source>
        <dbReference type="Pfam" id="PF00590"/>
    </source>
</evidence>
<dbReference type="CDD" id="cd11648">
    <property type="entry name" value="RsmI"/>
    <property type="match status" value="1"/>
</dbReference>
<dbReference type="OrthoDB" id="9809084at2"/>
<keyword evidence="4 6" id="KW-0808">Transferase</keyword>
<dbReference type="EMBL" id="CP037940">
    <property type="protein sequence ID" value="QBO36571.1"/>
    <property type="molecule type" value="Genomic_DNA"/>
</dbReference>
<keyword evidence="5 6" id="KW-0949">S-adenosyl-L-methionine</keyword>
<evidence type="ECO:0000256" key="1">
    <source>
        <dbReference type="ARBA" id="ARBA00022490"/>
    </source>
</evidence>
<dbReference type="AlphaFoldDB" id="A0A4P6YUZ4"/>
<comment type="catalytic activity">
    <reaction evidence="6">
        <text>cytidine(1402) in 16S rRNA + S-adenosyl-L-methionine = 2'-O-methylcytidine(1402) in 16S rRNA + S-adenosyl-L-homocysteine + H(+)</text>
        <dbReference type="Rhea" id="RHEA:42924"/>
        <dbReference type="Rhea" id="RHEA-COMP:10285"/>
        <dbReference type="Rhea" id="RHEA-COMP:10286"/>
        <dbReference type="ChEBI" id="CHEBI:15378"/>
        <dbReference type="ChEBI" id="CHEBI:57856"/>
        <dbReference type="ChEBI" id="CHEBI:59789"/>
        <dbReference type="ChEBI" id="CHEBI:74495"/>
        <dbReference type="ChEBI" id="CHEBI:82748"/>
        <dbReference type="EC" id="2.1.1.198"/>
    </reaction>
</comment>
<dbReference type="PANTHER" id="PTHR46111:SF1">
    <property type="entry name" value="RIBOSOMAL RNA SMALL SUBUNIT METHYLTRANSFERASE I"/>
    <property type="match status" value="1"/>
</dbReference>
<comment type="similarity">
    <text evidence="6">Belongs to the methyltransferase superfamily. RsmI family.</text>
</comment>
<accession>A0A4P6YUZ4</accession>
<dbReference type="Proteomes" id="UP000292886">
    <property type="component" value="Chromosome"/>
</dbReference>
<proteinExistence type="inferred from homology"/>
<dbReference type="InterPro" id="IPR014776">
    <property type="entry name" value="4pyrrole_Mease_sub2"/>
</dbReference>
<evidence type="ECO:0000256" key="4">
    <source>
        <dbReference type="ARBA" id="ARBA00022679"/>
    </source>
</evidence>
<dbReference type="PROSITE" id="PS01296">
    <property type="entry name" value="RSMI"/>
    <property type="match status" value="1"/>
</dbReference>
<dbReference type="GO" id="GO:0070677">
    <property type="term" value="F:rRNA (cytosine-2'-O-)-methyltransferase activity"/>
    <property type="evidence" value="ECO:0007669"/>
    <property type="project" value="UniProtKB-UniRule"/>
</dbReference>
<dbReference type="InterPro" id="IPR014777">
    <property type="entry name" value="4pyrrole_Mease_sub1"/>
</dbReference>
<dbReference type="NCBIfam" id="TIGR00096">
    <property type="entry name" value="16S rRNA (cytidine(1402)-2'-O)-methyltransferase"/>
    <property type="match status" value="1"/>
</dbReference>
<evidence type="ECO:0000256" key="6">
    <source>
        <dbReference type="HAMAP-Rule" id="MF_01877"/>
    </source>
</evidence>
<dbReference type="RefSeq" id="WP_133363648.1">
    <property type="nucleotide sequence ID" value="NZ_CP037940.1"/>
</dbReference>
<dbReference type="InterPro" id="IPR018063">
    <property type="entry name" value="SAM_MeTrfase_RsmI_CS"/>
</dbReference>
<comment type="function">
    <text evidence="6">Catalyzes the 2'-O-methylation of the ribose of cytidine 1402 (C1402) in 16S rRNA.</text>
</comment>
<comment type="subcellular location">
    <subcellularLocation>
        <location evidence="6">Cytoplasm</location>
    </subcellularLocation>
</comment>
<gene>
    <name evidence="6 8" type="primary">rsmI</name>
    <name evidence="8" type="ORF">EQG49_08835</name>
</gene>
<evidence type="ECO:0000313" key="9">
    <source>
        <dbReference type="Proteomes" id="UP000292886"/>
    </source>
</evidence>
<keyword evidence="1 6" id="KW-0963">Cytoplasm</keyword>
<organism evidence="8 9">
    <name type="scientific">Periweissella cryptocerci</name>
    <dbReference type="NCBI Taxonomy" id="2506420"/>
    <lineage>
        <taxon>Bacteria</taxon>
        <taxon>Bacillati</taxon>
        <taxon>Bacillota</taxon>
        <taxon>Bacilli</taxon>
        <taxon>Lactobacillales</taxon>
        <taxon>Lactobacillaceae</taxon>
        <taxon>Periweissella</taxon>
    </lineage>
</organism>
<dbReference type="FunFam" id="3.30.950.10:FF:000002">
    <property type="entry name" value="Ribosomal RNA small subunit methyltransferase I"/>
    <property type="match status" value="1"/>
</dbReference>
<dbReference type="PANTHER" id="PTHR46111">
    <property type="entry name" value="RIBOSOMAL RNA SMALL SUBUNIT METHYLTRANSFERASE I"/>
    <property type="match status" value="1"/>
</dbReference>
<dbReference type="GO" id="GO:0005737">
    <property type="term" value="C:cytoplasm"/>
    <property type="evidence" value="ECO:0007669"/>
    <property type="project" value="UniProtKB-SubCell"/>
</dbReference>